<name>A0ABU1WCM2_9GAMM</name>
<gene>
    <name evidence="5" type="ORF">J2X06_002544</name>
</gene>
<keyword evidence="2" id="KW-0479">Metal-binding</keyword>
<dbReference type="InterPro" id="IPR052355">
    <property type="entry name" value="CENP-V-like"/>
</dbReference>
<dbReference type="SUPFAM" id="SSF51316">
    <property type="entry name" value="Mss4-like"/>
    <property type="match status" value="1"/>
</dbReference>
<dbReference type="Proteomes" id="UP001251524">
    <property type="component" value="Unassembled WGS sequence"/>
</dbReference>
<sequence>MSTPADATHVIHRGGCHCRRVRFEVEAPAEVEALDCNCSICRMTGYLHLIVPAARFRLLSGAEYLVEYTFNTGAAKHRFCRHCGIKSFYVPRSHPDGIDVNVRCLDPGTVTHLTVTPFDDNERDAQTAAIAHLTKL</sequence>
<dbReference type="Gene3D" id="2.170.150.70">
    <property type="match status" value="1"/>
</dbReference>
<keyword evidence="3" id="KW-0862">Zinc</keyword>
<evidence type="ECO:0000259" key="4">
    <source>
        <dbReference type="PROSITE" id="PS51891"/>
    </source>
</evidence>
<dbReference type="PANTHER" id="PTHR28620">
    <property type="entry name" value="CENTROMERE PROTEIN V"/>
    <property type="match status" value="1"/>
</dbReference>
<keyword evidence="6" id="KW-1185">Reference proteome</keyword>
<protein>
    <recommendedName>
        <fullName evidence="4">CENP-V/GFA domain-containing protein</fullName>
    </recommendedName>
</protein>
<evidence type="ECO:0000256" key="3">
    <source>
        <dbReference type="ARBA" id="ARBA00022833"/>
    </source>
</evidence>
<comment type="similarity">
    <text evidence="1">Belongs to the Gfa family.</text>
</comment>
<dbReference type="PANTHER" id="PTHR28620:SF1">
    <property type="entry name" value="CENP-V_GFA DOMAIN-CONTAINING PROTEIN"/>
    <property type="match status" value="1"/>
</dbReference>
<proteinExistence type="inferred from homology"/>
<dbReference type="RefSeq" id="WP_310062947.1">
    <property type="nucleotide sequence ID" value="NZ_JAVDVY010000002.1"/>
</dbReference>
<comment type="caution">
    <text evidence="5">The sequence shown here is derived from an EMBL/GenBank/DDBJ whole genome shotgun (WGS) entry which is preliminary data.</text>
</comment>
<dbReference type="EMBL" id="JAVDVY010000002">
    <property type="protein sequence ID" value="MDR7135335.1"/>
    <property type="molecule type" value="Genomic_DNA"/>
</dbReference>
<dbReference type="InterPro" id="IPR011057">
    <property type="entry name" value="Mss4-like_sf"/>
</dbReference>
<reference evidence="5 6" key="1">
    <citation type="submission" date="2023-07" db="EMBL/GenBank/DDBJ databases">
        <title>Sorghum-associated microbial communities from plants grown in Nebraska, USA.</title>
        <authorList>
            <person name="Schachtman D."/>
        </authorList>
    </citation>
    <scope>NUCLEOTIDE SEQUENCE [LARGE SCALE GENOMIC DNA]</scope>
    <source>
        <strain evidence="5 6">BE198</strain>
    </source>
</reference>
<feature type="domain" description="CENP-V/GFA" evidence="4">
    <location>
        <begin position="12"/>
        <end position="119"/>
    </location>
</feature>
<organism evidence="5 6">
    <name type="scientific">Lysobacter niastensis</name>
    <dbReference type="NCBI Taxonomy" id="380629"/>
    <lineage>
        <taxon>Bacteria</taxon>
        <taxon>Pseudomonadati</taxon>
        <taxon>Pseudomonadota</taxon>
        <taxon>Gammaproteobacteria</taxon>
        <taxon>Lysobacterales</taxon>
        <taxon>Lysobacteraceae</taxon>
        <taxon>Lysobacter</taxon>
    </lineage>
</organism>
<dbReference type="Pfam" id="PF04828">
    <property type="entry name" value="GFA"/>
    <property type="match status" value="1"/>
</dbReference>
<dbReference type="PROSITE" id="PS51891">
    <property type="entry name" value="CENP_V_GFA"/>
    <property type="match status" value="1"/>
</dbReference>
<evidence type="ECO:0000256" key="1">
    <source>
        <dbReference type="ARBA" id="ARBA00005495"/>
    </source>
</evidence>
<accession>A0ABU1WCM2</accession>
<evidence type="ECO:0000256" key="2">
    <source>
        <dbReference type="ARBA" id="ARBA00022723"/>
    </source>
</evidence>
<dbReference type="InterPro" id="IPR006913">
    <property type="entry name" value="CENP-V/GFA"/>
</dbReference>
<evidence type="ECO:0000313" key="5">
    <source>
        <dbReference type="EMBL" id="MDR7135335.1"/>
    </source>
</evidence>
<evidence type="ECO:0000313" key="6">
    <source>
        <dbReference type="Proteomes" id="UP001251524"/>
    </source>
</evidence>